<evidence type="ECO:0000256" key="2">
    <source>
        <dbReference type="ARBA" id="ARBA00009416"/>
    </source>
</evidence>
<evidence type="ECO:0000256" key="5">
    <source>
        <dbReference type="SAM" id="MobiDB-lite"/>
    </source>
</evidence>
<feature type="compositionally biased region" description="Acidic residues" evidence="5">
    <location>
        <begin position="14"/>
        <end position="29"/>
    </location>
</feature>
<comment type="similarity">
    <text evidence="2">Belongs to the EIN3 family.</text>
</comment>
<evidence type="ECO:0000313" key="7">
    <source>
        <dbReference type="EMBL" id="KAG9451594.1"/>
    </source>
</evidence>
<dbReference type="InterPro" id="IPR023278">
    <property type="entry name" value="Ethylene_insens-like_DNA-bd"/>
</dbReference>
<accession>A0AAV7ESS6</accession>
<protein>
    <recommendedName>
        <fullName evidence="6">Ethylene insensitive 3-like DNA-binding domain-containing protein</fullName>
    </recommendedName>
</protein>
<dbReference type="GO" id="GO:0003677">
    <property type="term" value="F:DNA binding"/>
    <property type="evidence" value="ECO:0007669"/>
    <property type="project" value="TreeGrafter"/>
</dbReference>
<dbReference type="GO" id="GO:0009873">
    <property type="term" value="P:ethylene-activated signaling pathway"/>
    <property type="evidence" value="ECO:0007669"/>
    <property type="project" value="UniProtKB-KW"/>
</dbReference>
<name>A0AAV7ESS6_ARIFI</name>
<dbReference type="PANTHER" id="PTHR33305:SF29">
    <property type="entry name" value="ETHYLENE INSENSITIVE 3-LIKE 5 PROTEIN"/>
    <property type="match status" value="1"/>
</dbReference>
<reference evidence="7 8" key="1">
    <citation type="submission" date="2021-07" db="EMBL/GenBank/DDBJ databases">
        <title>The Aristolochia fimbriata genome: insights into angiosperm evolution, floral development and chemical biosynthesis.</title>
        <authorList>
            <person name="Jiao Y."/>
        </authorList>
    </citation>
    <scope>NUCLEOTIDE SEQUENCE [LARGE SCALE GENOMIC DNA]</scope>
    <source>
        <strain evidence="7">IBCAS-2021</strain>
        <tissue evidence="7">Leaf</tissue>
    </source>
</reference>
<dbReference type="Pfam" id="PF04873">
    <property type="entry name" value="EIN3_DNA-bd"/>
    <property type="match status" value="1"/>
</dbReference>
<feature type="compositionally biased region" description="Basic and acidic residues" evidence="5">
    <location>
        <begin position="318"/>
        <end position="337"/>
    </location>
</feature>
<evidence type="ECO:0000256" key="4">
    <source>
        <dbReference type="ARBA" id="ARBA00023242"/>
    </source>
</evidence>
<keyword evidence="3" id="KW-0936">Ethylene signaling pathway</keyword>
<feature type="domain" description="Ethylene insensitive 3-like DNA-binding" evidence="6">
    <location>
        <begin position="31"/>
        <end position="285"/>
    </location>
</feature>
<dbReference type="Proteomes" id="UP000825729">
    <property type="component" value="Unassembled WGS sequence"/>
</dbReference>
<dbReference type="GO" id="GO:0003700">
    <property type="term" value="F:DNA-binding transcription factor activity"/>
    <property type="evidence" value="ECO:0007669"/>
    <property type="project" value="InterPro"/>
</dbReference>
<dbReference type="InterPro" id="IPR006957">
    <property type="entry name" value="EIN3"/>
</dbReference>
<proteinExistence type="inferred from homology"/>
<keyword evidence="4" id="KW-0539">Nucleus</keyword>
<evidence type="ECO:0000256" key="1">
    <source>
        <dbReference type="ARBA" id="ARBA00004123"/>
    </source>
</evidence>
<evidence type="ECO:0000313" key="8">
    <source>
        <dbReference type="Proteomes" id="UP000825729"/>
    </source>
</evidence>
<feature type="region of interest" description="Disordered" evidence="5">
    <location>
        <begin position="1"/>
        <end position="31"/>
    </location>
</feature>
<dbReference type="EMBL" id="JAINDJ010000004">
    <property type="protein sequence ID" value="KAG9451594.1"/>
    <property type="molecule type" value="Genomic_DNA"/>
</dbReference>
<organism evidence="7 8">
    <name type="scientific">Aristolochia fimbriata</name>
    <name type="common">White veined hardy Dutchman's pipe vine</name>
    <dbReference type="NCBI Taxonomy" id="158543"/>
    <lineage>
        <taxon>Eukaryota</taxon>
        <taxon>Viridiplantae</taxon>
        <taxon>Streptophyta</taxon>
        <taxon>Embryophyta</taxon>
        <taxon>Tracheophyta</taxon>
        <taxon>Spermatophyta</taxon>
        <taxon>Magnoliopsida</taxon>
        <taxon>Magnoliidae</taxon>
        <taxon>Piperales</taxon>
        <taxon>Aristolochiaceae</taxon>
        <taxon>Aristolochia</taxon>
    </lineage>
</organism>
<dbReference type="AlphaFoldDB" id="A0AAV7ESS6"/>
<gene>
    <name evidence="7" type="ORF">H6P81_011559</name>
</gene>
<comment type="caution">
    <text evidence="7">The sequence shown here is derived from an EMBL/GenBank/DDBJ whole genome shotgun (WGS) entry which is preliminary data.</text>
</comment>
<dbReference type="Gene3D" id="1.10.3180.10">
    <property type="entry name" value="DNA-binding domain of EIN3-like"/>
    <property type="match status" value="2"/>
</dbReference>
<evidence type="ECO:0000259" key="6">
    <source>
        <dbReference type="Pfam" id="PF04873"/>
    </source>
</evidence>
<feature type="compositionally biased region" description="Acidic residues" evidence="5">
    <location>
        <begin position="302"/>
        <end position="315"/>
    </location>
</feature>
<dbReference type="GO" id="GO:0005634">
    <property type="term" value="C:nucleus"/>
    <property type="evidence" value="ECO:0007669"/>
    <property type="project" value="UniProtKB-SubCell"/>
</dbReference>
<dbReference type="PANTHER" id="PTHR33305">
    <property type="entry name" value="ETHYLENE INSENSITIVE 3-LIKE 2 PROTEIN"/>
    <property type="match status" value="1"/>
</dbReference>
<feature type="region of interest" description="Disordered" evidence="5">
    <location>
        <begin position="298"/>
        <end position="355"/>
    </location>
</feature>
<dbReference type="SUPFAM" id="SSF116768">
    <property type="entry name" value="DNA-binding domain of EIN3-like"/>
    <property type="match status" value="1"/>
</dbReference>
<sequence>MVTIQSMEDFGAVSDDEREVEEEGDEMDMNELKKRMWKDRMRLRRLEEQRISRRGGGIDKNDDHKALTEAAEKQSRRKKMARSQDAILKYMLKMMEVCKAKGFVYGIMPEIGKPVTGSSDNLREWWKEVVRFDRSAPVAAKEFLESTGGGGGAKEFLALVSHVSCLQELQDATLGSLLSALIQHCVPPQRKFPLEKGLAPPWWPTGKEAWWGDQWGSSRDQGPPPYRKPHDLKKAWKVSVLTAVLKHMSPDLTQVRRLVRQSKCLQNKMTARETETWGKVVDQEELLLKLTNKSLRISTTTTEEDEEAEAEEDQEGGGVRKEMKRKSDCEEEGKVEPKFGQGVPESGFTSRSSRRRHQSVCAYQNEYYYDGEEKDTKTLAPEMGLLRGEESLKPVDELMELYFRAVNVRPAAGTSTLNGQYWTEEDHEAEINKGVAATDYEGDHQFGDESLGGILMEMEFENQREELKLNEDMEAVIWGTFGLEEEPSN</sequence>
<dbReference type="FunFam" id="1.10.3180.10:FF:000001">
    <property type="entry name" value="Ethylene insensitive 3-like 1"/>
    <property type="match status" value="1"/>
</dbReference>
<dbReference type="InterPro" id="IPR047091">
    <property type="entry name" value="EIN3-like_DNA-bd"/>
</dbReference>
<comment type="subcellular location">
    <subcellularLocation>
        <location evidence="1">Nucleus</location>
    </subcellularLocation>
</comment>
<keyword evidence="8" id="KW-1185">Reference proteome</keyword>
<evidence type="ECO:0000256" key="3">
    <source>
        <dbReference type="ARBA" id="ARBA00022745"/>
    </source>
</evidence>